<dbReference type="GO" id="GO:0008360">
    <property type="term" value="P:regulation of cell shape"/>
    <property type="evidence" value="ECO:0007669"/>
    <property type="project" value="UniProtKB-KW"/>
</dbReference>
<evidence type="ECO:0000259" key="10">
    <source>
        <dbReference type="Pfam" id="PF02875"/>
    </source>
</evidence>
<keyword evidence="2" id="KW-0963">Cytoplasm</keyword>
<dbReference type="GO" id="GO:0005524">
    <property type="term" value="F:ATP binding"/>
    <property type="evidence" value="ECO:0007669"/>
    <property type="project" value="UniProtKB-KW"/>
</dbReference>
<evidence type="ECO:0000313" key="13">
    <source>
        <dbReference type="Proteomes" id="UP000230251"/>
    </source>
</evidence>
<dbReference type="UniPathway" id="UPA00219"/>
<evidence type="ECO:0000256" key="5">
    <source>
        <dbReference type="ARBA" id="ARBA00022840"/>
    </source>
</evidence>
<dbReference type="GO" id="GO:0004326">
    <property type="term" value="F:tetrahydrofolylpolyglutamate synthase activity"/>
    <property type="evidence" value="ECO:0007669"/>
    <property type="project" value="InterPro"/>
</dbReference>
<evidence type="ECO:0000256" key="4">
    <source>
        <dbReference type="ARBA" id="ARBA00022741"/>
    </source>
</evidence>
<evidence type="ECO:0000256" key="8">
    <source>
        <dbReference type="ARBA" id="ARBA00023316"/>
    </source>
</evidence>
<evidence type="ECO:0000313" key="12">
    <source>
        <dbReference type="EMBL" id="PJC24300.1"/>
    </source>
</evidence>
<dbReference type="Pfam" id="PF08245">
    <property type="entry name" value="Mur_ligase_M"/>
    <property type="match status" value="1"/>
</dbReference>
<dbReference type="InterPro" id="IPR004101">
    <property type="entry name" value="Mur_ligase_C"/>
</dbReference>
<dbReference type="InterPro" id="IPR005761">
    <property type="entry name" value="UDP-N-AcMur-Glu-dNH2Pim_ligase"/>
</dbReference>
<keyword evidence="7 9" id="KW-0573">Peptidoglycan synthesis</keyword>
<evidence type="ECO:0000256" key="7">
    <source>
        <dbReference type="ARBA" id="ARBA00022984"/>
    </source>
</evidence>
<dbReference type="SUPFAM" id="SSF53623">
    <property type="entry name" value="MurD-like peptide ligases, catalytic domain"/>
    <property type="match status" value="1"/>
</dbReference>
<evidence type="ECO:0000259" key="11">
    <source>
        <dbReference type="Pfam" id="PF08245"/>
    </source>
</evidence>
<dbReference type="InterPro" id="IPR018109">
    <property type="entry name" value="Folylpolyglutamate_synth_CS"/>
</dbReference>
<comment type="subcellular location">
    <subcellularLocation>
        <location evidence="9">Cytoplasm</location>
    </subcellularLocation>
</comment>
<dbReference type="InterPro" id="IPR036615">
    <property type="entry name" value="Mur_ligase_C_dom_sf"/>
</dbReference>
<comment type="pathway">
    <text evidence="9">Cell wall biogenesis; peptidoglycan biosynthesis.</text>
</comment>
<dbReference type="InterPro" id="IPR013221">
    <property type="entry name" value="Mur_ligase_cen"/>
</dbReference>
<feature type="domain" description="Mur ligase C-terminal" evidence="10">
    <location>
        <begin position="275"/>
        <end position="407"/>
    </location>
</feature>
<keyword evidence="3" id="KW-0436">Ligase</keyword>
<feature type="domain" description="Mur ligase central" evidence="11">
    <location>
        <begin position="41"/>
        <end position="252"/>
    </location>
</feature>
<comment type="similarity">
    <text evidence="1">Belongs to the MurCDEF family. MurE subfamily.</text>
</comment>
<keyword evidence="6 9" id="KW-0133">Cell shape</keyword>
<organism evidence="12 13">
    <name type="scientific">Candidatus Uhrbacteria bacterium CG_4_9_14_0_2_um_filter_41_50</name>
    <dbReference type="NCBI Taxonomy" id="1975031"/>
    <lineage>
        <taxon>Bacteria</taxon>
        <taxon>Candidatus Uhriibacteriota</taxon>
    </lineage>
</organism>
<evidence type="ECO:0000256" key="2">
    <source>
        <dbReference type="ARBA" id="ARBA00022490"/>
    </source>
</evidence>
<dbReference type="InterPro" id="IPR036565">
    <property type="entry name" value="Mur-like_cat_sf"/>
</dbReference>
<reference evidence="13" key="1">
    <citation type="submission" date="2017-09" db="EMBL/GenBank/DDBJ databases">
        <title>Depth-based differentiation of microbial function through sediment-hosted aquifers and enrichment of novel symbionts in the deep terrestrial subsurface.</title>
        <authorList>
            <person name="Probst A.J."/>
            <person name="Ladd B."/>
            <person name="Jarett J.K."/>
            <person name="Geller-Mcgrath D.E."/>
            <person name="Sieber C.M.K."/>
            <person name="Emerson J.B."/>
            <person name="Anantharaman K."/>
            <person name="Thomas B.C."/>
            <person name="Malmstrom R."/>
            <person name="Stieglmeier M."/>
            <person name="Klingl A."/>
            <person name="Woyke T."/>
            <person name="Ryan C.M."/>
            <person name="Banfield J.F."/>
        </authorList>
    </citation>
    <scope>NUCLEOTIDE SEQUENCE [LARGE SCALE GENOMIC DNA]</scope>
</reference>
<dbReference type="GO" id="GO:0071555">
    <property type="term" value="P:cell wall organization"/>
    <property type="evidence" value="ECO:0007669"/>
    <property type="project" value="UniProtKB-KW"/>
</dbReference>
<dbReference type="NCBIfam" id="TIGR01085">
    <property type="entry name" value="murE"/>
    <property type="match status" value="1"/>
</dbReference>
<keyword evidence="5" id="KW-0067">ATP-binding</keyword>
<dbReference type="PANTHER" id="PTHR23135:SF4">
    <property type="entry name" value="UDP-N-ACETYLMURAMOYL-L-ALANYL-D-GLUTAMATE--2,6-DIAMINOPIMELATE LIGASE MURE HOMOLOG, CHLOROPLASTIC"/>
    <property type="match status" value="1"/>
</dbReference>
<protein>
    <recommendedName>
        <fullName evidence="14">UDP-N-acetylmuramoyl-L-alanyl-D-glutamate--2, 6-diaminopimelate ligase</fullName>
    </recommendedName>
</protein>
<evidence type="ECO:0008006" key="14">
    <source>
        <dbReference type="Google" id="ProtNLM"/>
    </source>
</evidence>
<dbReference type="EMBL" id="PFSI01000050">
    <property type="protein sequence ID" value="PJC24300.1"/>
    <property type="molecule type" value="Genomic_DNA"/>
</dbReference>
<dbReference type="GO" id="GO:0005737">
    <property type="term" value="C:cytoplasm"/>
    <property type="evidence" value="ECO:0007669"/>
    <property type="project" value="UniProtKB-SubCell"/>
</dbReference>
<evidence type="ECO:0000256" key="1">
    <source>
        <dbReference type="ARBA" id="ARBA00005898"/>
    </source>
</evidence>
<keyword evidence="4" id="KW-0547">Nucleotide-binding</keyword>
<dbReference type="AlphaFoldDB" id="A0A2M8ENI3"/>
<comment type="caution">
    <text evidence="12">The sequence shown here is derived from an EMBL/GenBank/DDBJ whole genome shotgun (WGS) entry which is preliminary data.</text>
</comment>
<evidence type="ECO:0000256" key="9">
    <source>
        <dbReference type="RuleBase" id="RU004135"/>
    </source>
</evidence>
<keyword evidence="9" id="KW-0131">Cell cycle</keyword>
<dbReference type="Gene3D" id="3.40.1190.10">
    <property type="entry name" value="Mur-like, catalytic domain"/>
    <property type="match status" value="1"/>
</dbReference>
<dbReference type="SUPFAM" id="SSF53244">
    <property type="entry name" value="MurD-like peptide ligases, peptide-binding domain"/>
    <property type="match status" value="1"/>
</dbReference>
<dbReference type="GO" id="GO:0051301">
    <property type="term" value="P:cell division"/>
    <property type="evidence" value="ECO:0007669"/>
    <property type="project" value="UniProtKB-KW"/>
</dbReference>
<evidence type="ECO:0000256" key="6">
    <source>
        <dbReference type="ARBA" id="ARBA00022960"/>
    </source>
</evidence>
<keyword evidence="8 9" id="KW-0961">Cell wall biogenesis/degradation</keyword>
<evidence type="ECO:0000256" key="3">
    <source>
        <dbReference type="ARBA" id="ARBA00022598"/>
    </source>
</evidence>
<proteinExistence type="inferred from homology"/>
<name>A0A2M8ENI3_9BACT</name>
<dbReference type="Pfam" id="PF02875">
    <property type="entry name" value="Mur_ligase_C"/>
    <property type="match status" value="1"/>
</dbReference>
<dbReference type="PANTHER" id="PTHR23135">
    <property type="entry name" value="MUR LIGASE FAMILY MEMBER"/>
    <property type="match status" value="1"/>
</dbReference>
<dbReference type="Gene3D" id="3.90.190.20">
    <property type="entry name" value="Mur ligase, C-terminal domain"/>
    <property type="match status" value="1"/>
</dbReference>
<sequence>MISLLRKITPKPIIQLYHLILSKLAVLLYANPSKKMIVVGITGTNGKSSTVQLTSQLLTLLGDKVGYTTTAGFWIDGEKIENKLKMTMPGRFLLQSLMSKMVRKKCRVAIIETTSQGTVQFRHLGINYDTVVFTNLTPEHIESHGGFENYKKAKGELFRHLTKRRKKKIDSEIILKTSIVNFDDEHSEYFNSFKADRKFGFGWSGEASDYKIVARKSILDFDGLQVSINGVQMKIPFLADFEQKNTLAAISIAYSLGYSLSRIASVVSDLKPIPGRFERIKKGQPFEVIVDYAYEPFAIEALLNAVDQLKPARIIGIHGSAGGGRDVSRREKIGRLAAKREEIVIVTNEDPYDEDPRKIIEAVADGAKAEGKIDGKDLFLIDDRSDAINFAINGAKAGDVVLITGKGNEHGIAVANRKQIPWNDTEAAQSALVRLGYV</sequence>
<dbReference type="Proteomes" id="UP000230251">
    <property type="component" value="Unassembled WGS sequence"/>
</dbReference>
<dbReference type="PROSITE" id="PS01011">
    <property type="entry name" value="FOLYLPOLYGLU_SYNT_1"/>
    <property type="match status" value="1"/>
</dbReference>
<dbReference type="GO" id="GO:0009252">
    <property type="term" value="P:peptidoglycan biosynthetic process"/>
    <property type="evidence" value="ECO:0007669"/>
    <property type="project" value="UniProtKB-UniPathway"/>
</dbReference>
<gene>
    <name evidence="12" type="ORF">CO057_03170</name>
</gene>
<keyword evidence="9" id="KW-0132">Cell division</keyword>
<accession>A0A2M8ENI3</accession>